<protein>
    <submittedName>
        <fullName evidence="4">Helicase ATP-binding domain-containing protein</fullName>
    </submittedName>
</protein>
<dbReference type="InterPro" id="IPR044972">
    <property type="entry name" value="Mot1"/>
</dbReference>
<feature type="non-terminal residue" evidence="4">
    <location>
        <position position="1"/>
    </location>
</feature>
<evidence type="ECO:0000256" key="2">
    <source>
        <dbReference type="PROSITE-ProRule" id="PRU00103"/>
    </source>
</evidence>
<keyword evidence="4" id="KW-0378">Hydrolase</keyword>
<dbReference type="PANTHER" id="PTHR36498:SF1">
    <property type="entry name" value="TATA-BINDING PROTEIN-ASSOCIATED FACTOR 172"/>
    <property type="match status" value="1"/>
</dbReference>
<dbReference type="SUPFAM" id="SSF48371">
    <property type="entry name" value="ARM repeat"/>
    <property type="match status" value="1"/>
</dbReference>
<dbReference type="GO" id="GO:0003677">
    <property type="term" value="F:DNA binding"/>
    <property type="evidence" value="ECO:0007669"/>
    <property type="project" value="InterPro"/>
</dbReference>
<dbReference type="GO" id="GO:0016887">
    <property type="term" value="F:ATP hydrolysis activity"/>
    <property type="evidence" value="ECO:0007669"/>
    <property type="project" value="InterPro"/>
</dbReference>
<dbReference type="GO" id="GO:0005524">
    <property type="term" value="F:ATP binding"/>
    <property type="evidence" value="ECO:0007669"/>
    <property type="project" value="UniProtKB-KW"/>
</dbReference>
<dbReference type="Gene3D" id="1.25.10.10">
    <property type="entry name" value="Leucine-rich Repeat Variant"/>
    <property type="match status" value="1"/>
</dbReference>
<evidence type="ECO:0000313" key="4">
    <source>
        <dbReference type="EMBL" id="GFH28065.1"/>
    </source>
</evidence>
<dbReference type="PANTHER" id="PTHR36498">
    <property type="entry name" value="TATA-BINDING PROTEIN-ASSOCIATED FACTOR 172"/>
    <property type="match status" value="1"/>
</dbReference>
<keyword evidence="5" id="KW-1185">Reference proteome</keyword>
<keyword evidence="1" id="KW-0677">Repeat</keyword>
<dbReference type="InterPro" id="IPR016024">
    <property type="entry name" value="ARM-type_fold"/>
</dbReference>
<dbReference type="Proteomes" id="UP000485058">
    <property type="component" value="Unassembled WGS sequence"/>
</dbReference>
<dbReference type="PROSITE" id="PS50077">
    <property type="entry name" value="HEAT_REPEAT"/>
    <property type="match status" value="1"/>
</dbReference>
<reference evidence="4 5" key="1">
    <citation type="submission" date="2020-02" db="EMBL/GenBank/DDBJ databases">
        <title>Draft genome sequence of Haematococcus lacustris strain NIES-144.</title>
        <authorList>
            <person name="Morimoto D."/>
            <person name="Nakagawa S."/>
            <person name="Yoshida T."/>
            <person name="Sawayama S."/>
        </authorList>
    </citation>
    <scope>NUCLEOTIDE SEQUENCE [LARGE SCALE GENOMIC DNA]</scope>
    <source>
        <strain evidence="4 5">NIES-144</strain>
    </source>
</reference>
<evidence type="ECO:0000256" key="1">
    <source>
        <dbReference type="ARBA" id="ARBA00022737"/>
    </source>
</evidence>
<dbReference type="AlphaFoldDB" id="A0A6A0A6B5"/>
<feature type="non-terminal residue" evidence="4">
    <location>
        <position position="227"/>
    </location>
</feature>
<dbReference type="GO" id="GO:0017025">
    <property type="term" value="F:TBP-class protein binding"/>
    <property type="evidence" value="ECO:0007669"/>
    <property type="project" value="InterPro"/>
</dbReference>
<accession>A0A6A0A6B5</accession>
<proteinExistence type="predicted"/>
<dbReference type="InterPro" id="IPR021133">
    <property type="entry name" value="HEAT_type_2"/>
</dbReference>
<keyword evidence="4" id="KW-0547">Nucleotide-binding</keyword>
<dbReference type="EMBL" id="BLLF01003728">
    <property type="protein sequence ID" value="GFH28065.1"/>
    <property type="molecule type" value="Genomic_DNA"/>
</dbReference>
<feature type="region of interest" description="Disordered" evidence="3">
    <location>
        <begin position="1"/>
        <end position="64"/>
    </location>
</feature>
<keyword evidence="4" id="KW-0347">Helicase</keyword>
<sequence>MEGLSARERNRLKRKAKAMARNDGSGPASSRHHAGPHPSTSSRTLSHPGSSSSTLPPSHSGPDASGLVDSATLAAAAAANKGWLEECVVLLLCVLALDRFSDFGSDQVTAPVRETAAQALGMALTTVDMDTVQAVRVLLEQLQRQPEWDVRYGGYLGLKYLLAARLRDCKQLLPLALPVLIAGLQDADDDVRAASADALVPMASELTSQGIATIRHIQGLLWDLLGQ</sequence>
<evidence type="ECO:0000256" key="3">
    <source>
        <dbReference type="SAM" id="MobiDB-lite"/>
    </source>
</evidence>
<gene>
    <name evidence="4" type="ORF">HaLaN_26485</name>
</gene>
<keyword evidence="4" id="KW-0067">ATP-binding</keyword>
<dbReference type="InterPro" id="IPR011989">
    <property type="entry name" value="ARM-like"/>
</dbReference>
<feature type="compositionally biased region" description="Low complexity" evidence="3">
    <location>
        <begin position="39"/>
        <end position="62"/>
    </location>
</feature>
<feature type="repeat" description="HEAT" evidence="2">
    <location>
        <begin position="176"/>
        <end position="213"/>
    </location>
</feature>
<dbReference type="GO" id="GO:0004386">
    <property type="term" value="F:helicase activity"/>
    <property type="evidence" value="ECO:0007669"/>
    <property type="project" value="UniProtKB-KW"/>
</dbReference>
<organism evidence="4 5">
    <name type="scientific">Haematococcus lacustris</name>
    <name type="common">Green alga</name>
    <name type="synonym">Haematococcus pluvialis</name>
    <dbReference type="NCBI Taxonomy" id="44745"/>
    <lineage>
        <taxon>Eukaryota</taxon>
        <taxon>Viridiplantae</taxon>
        <taxon>Chlorophyta</taxon>
        <taxon>core chlorophytes</taxon>
        <taxon>Chlorophyceae</taxon>
        <taxon>CS clade</taxon>
        <taxon>Chlamydomonadales</taxon>
        <taxon>Haematococcaceae</taxon>
        <taxon>Haematococcus</taxon>
    </lineage>
</organism>
<comment type="caution">
    <text evidence="4">The sequence shown here is derived from an EMBL/GenBank/DDBJ whole genome shotgun (WGS) entry which is preliminary data.</text>
</comment>
<evidence type="ECO:0000313" key="5">
    <source>
        <dbReference type="Proteomes" id="UP000485058"/>
    </source>
</evidence>
<dbReference type="Pfam" id="PF02985">
    <property type="entry name" value="HEAT"/>
    <property type="match status" value="1"/>
</dbReference>
<dbReference type="InterPro" id="IPR000357">
    <property type="entry name" value="HEAT"/>
</dbReference>
<name>A0A6A0A6B5_HAELA</name>